<evidence type="ECO:0000256" key="10">
    <source>
        <dbReference type="RuleBase" id="RU361159"/>
    </source>
</evidence>
<comment type="pathway">
    <text evidence="1">Nitrogen metabolism; urea cycle; L-ornithine and urea from L-arginine: step 1/1.</text>
</comment>
<dbReference type="InterPro" id="IPR006035">
    <property type="entry name" value="Ureohydrolase"/>
</dbReference>
<dbReference type="PANTHER" id="PTHR43782">
    <property type="entry name" value="ARGINASE"/>
    <property type="match status" value="1"/>
</dbReference>
<dbReference type="SUPFAM" id="SSF52768">
    <property type="entry name" value="Arginase/deacetylase"/>
    <property type="match status" value="1"/>
</dbReference>
<keyword evidence="5 10" id="KW-0479">Metal-binding</keyword>
<comment type="similarity">
    <text evidence="9 10">Belongs to the arginase family.</text>
</comment>
<keyword evidence="7 10" id="KW-0464">Manganese</keyword>
<dbReference type="EC" id="3.5.3.1" evidence="2 8"/>
<dbReference type="OrthoDB" id="9788689at2"/>
<evidence type="ECO:0000313" key="12">
    <source>
        <dbReference type="Proteomes" id="UP000321721"/>
    </source>
</evidence>
<evidence type="ECO:0000256" key="7">
    <source>
        <dbReference type="ARBA" id="ARBA00023211"/>
    </source>
</evidence>
<evidence type="ECO:0000313" key="11">
    <source>
        <dbReference type="EMBL" id="TXB67063.1"/>
    </source>
</evidence>
<dbReference type="Gene3D" id="3.40.800.10">
    <property type="entry name" value="Ureohydrolase domain"/>
    <property type="match status" value="1"/>
</dbReference>
<comment type="catalytic activity">
    <reaction evidence="10">
        <text>L-arginine + H2O = urea + L-ornithine</text>
        <dbReference type="Rhea" id="RHEA:20569"/>
        <dbReference type="ChEBI" id="CHEBI:15377"/>
        <dbReference type="ChEBI" id="CHEBI:16199"/>
        <dbReference type="ChEBI" id="CHEBI:32682"/>
        <dbReference type="ChEBI" id="CHEBI:46911"/>
        <dbReference type="EC" id="3.5.3.1"/>
    </reaction>
</comment>
<dbReference type="InterPro" id="IPR014033">
    <property type="entry name" value="Arginase"/>
</dbReference>
<keyword evidence="12" id="KW-1185">Reference proteome</keyword>
<comment type="caution">
    <text evidence="11">The sequence shown here is derived from an EMBL/GenBank/DDBJ whole genome shotgun (WGS) entry which is preliminary data.</text>
</comment>
<evidence type="ECO:0000256" key="8">
    <source>
        <dbReference type="NCBIfam" id="TIGR01229"/>
    </source>
</evidence>
<dbReference type="GO" id="GO:0006525">
    <property type="term" value="P:arginine metabolic process"/>
    <property type="evidence" value="ECO:0007669"/>
    <property type="project" value="UniProtKB-KW"/>
</dbReference>
<comment type="cofactor">
    <cofactor evidence="10">
        <name>Mn(2+)</name>
        <dbReference type="ChEBI" id="CHEBI:29035"/>
    </cofactor>
    <text evidence="10">Binds 2 manganese ions per subunit.</text>
</comment>
<evidence type="ECO:0000256" key="1">
    <source>
        <dbReference type="ARBA" id="ARBA00005098"/>
    </source>
</evidence>
<keyword evidence="6 10" id="KW-0378">Hydrolase</keyword>
<dbReference type="RefSeq" id="WP_147098265.1">
    <property type="nucleotide sequence ID" value="NZ_VOOS01000001.1"/>
</dbReference>
<dbReference type="PANTHER" id="PTHR43782:SF3">
    <property type="entry name" value="ARGINASE"/>
    <property type="match status" value="1"/>
</dbReference>
<dbReference type="PROSITE" id="PS51409">
    <property type="entry name" value="ARGINASE_2"/>
    <property type="match status" value="1"/>
</dbReference>
<dbReference type="CDD" id="cd09989">
    <property type="entry name" value="Arginase"/>
    <property type="match status" value="1"/>
</dbReference>
<evidence type="ECO:0000256" key="5">
    <source>
        <dbReference type="ARBA" id="ARBA00022723"/>
    </source>
</evidence>
<protein>
    <recommendedName>
        <fullName evidence="3 8">Arginase</fullName>
        <ecNumber evidence="2 8">3.5.3.1</ecNumber>
    </recommendedName>
</protein>
<dbReference type="GO" id="GO:0005829">
    <property type="term" value="C:cytosol"/>
    <property type="evidence" value="ECO:0007669"/>
    <property type="project" value="TreeGrafter"/>
</dbReference>
<name>A0A5C6RY13_9FLAO</name>
<dbReference type="Proteomes" id="UP000321721">
    <property type="component" value="Unassembled WGS sequence"/>
</dbReference>
<sequence>MKKINIIKNRSDIGAGTRGSDLGVDAIEIAAINANSDFFNCYEYSDLETANEAVYEKQETLYALRVGKVLEVCERLSIAVKLCLKEEKFPLVLSGDHSSALGSISGVKCANPDKRVGVVWIDAHADIHSPHTTPSGNIHGMPLAAALADDNMDRKVNEVSETTHKNWEAMKSIGGISPKIKHEDLVYFGVRDTEEPEDYTIAKNGIKNYKVEEVRYRGMEVCLAETLDRLKHCDLIYISFDVDSMDCDLISKGTGTPVSKGFDQHEIKQIINGVIKSGKVACVEIVEVNPCLDNKGNVMAETAFEVLENITKTIEEVNIK</sequence>
<dbReference type="InterPro" id="IPR023696">
    <property type="entry name" value="Ureohydrolase_dom_sf"/>
</dbReference>
<evidence type="ECO:0000256" key="2">
    <source>
        <dbReference type="ARBA" id="ARBA00012168"/>
    </source>
</evidence>
<organism evidence="11 12">
    <name type="scientific">Vicingus serpentipes</name>
    <dbReference type="NCBI Taxonomy" id="1926625"/>
    <lineage>
        <taxon>Bacteria</taxon>
        <taxon>Pseudomonadati</taxon>
        <taxon>Bacteroidota</taxon>
        <taxon>Flavobacteriia</taxon>
        <taxon>Flavobacteriales</taxon>
        <taxon>Vicingaceae</taxon>
        <taxon>Vicingus</taxon>
    </lineage>
</organism>
<dbReference type="AlphaFoldDB" id="A0A5C6RY13"/>
<evidence type="ECO:0000256" key="4">
    <source>
        <dbReference type="ARBA" id="ARBA00022503"/>
    </source>
</evidence>
<gene>
    <name evidence="11" type="primary">rocF</name>
    <name evidence="11" type="ORF">FRY74_02435</name>
</gene>
<keyword evidence="4 10" id="KW-0056">Arginine metabolism</keyword>
<evidence type="ECO:0000256" key="9">
    <source>
        <dbReference type="PROSITE-ProRule" id="PRU00742"/>
    </source>
</evidence>
<accession>A0A5C6RY13</accession>
<evidence type="ECO:0000256" key="6">
    <source>
        <dbReference type="ARBA" id="ARBA00022801"/>
    </source>
</evidence>
<dbReference type="PRINTS" id="PR00116">
    <property type="entry name" value="ARGINASE"/>
</dbReference>
<dbReference type="NCBIfam" id="TIGR01229">
    <property type="entry name" value="rocF_arginase"/>
    <property type="match status" value="1"/>
</dbReference>
<proteinExistence type="inferred from homology"/>
<dbReference type="Pfam" id="PF00491">
    <property type="entry name" value="Arginase"/>
    <property type="match status" value="1"/>
</dbReference>
<dbReference type="GO" id="GO:0030145">
    <property type="term" value="F:manganese ion binding"/>
    <property type="evidence" value="ECO:0007669"/>
    <property type="project" value="TreeGrafter"/>
</dbReference>
<evidence type="ECO:0000256" key="3">
    <source>
        <dbReference type="ARBA" id="ARBA00018123"/>
    </source>
</evidence>
<reference evidence="11 12" key="1">
    <citation type="submission" date="2019-08" db="EMBL/GenBank/DDBJ databases">
        <title>Genome of Vicingus serpentipes NCIMB 15042.</title>
        <authorList>
            <person name="Bowman J.P."/>
        </authorList>
    </citation>
    <scope>NUCLEOTIDE SEQUENCE [LARGE SCALE GENOMIC DNA]</scope>
    <source>
        <strain evidence="11 12">NCIMB 15042</strain>
    </source>
</reference>
<dbReference type="GO" id="GO:0004053">
    <property type="term" value="F:arginase activity"/>
    <property type="evidence" value="ECO:0007669"/>
    <property type="project" value="UniProtKB-UniRule"/>
</dbReference>
<dbReference type="EMBL" id="VOOS01000001">
    <property type="protein sequence ID" value="TXB67063.1"/>
    <property type="molecule type" value="Genomic_DNA"/>
</dbReference>